<sequence>MFKKRIINKIFNEAIKSSKTLNEEYETMRVRNAKHIIETHQMMNQKRNEFQKHKEEIETAFRFIRSK</sequence>
<dbReference type="RefSeq" id="WP_074044830.1">
    <property type="nucleotide sequence ID" value="NZ_MQMG01000095.1"/>
</dbReference>
<evidence type="ECO:0000313" key="1">
    <source>
        <dbReference type="EMBL" id="OKO87695.1"/>
    </source>
</evidence>
<reference evidence="1 2" key="1">
    <citation type="submission" date="2016-11" db="EMBL/GenBank/DDBJ databases">
        <authorList>
            <person name="Kadnikov V."/>
            <person name="Nazina T."/>
        </authorList>
    </citation>
    <scope>NUCLEOTIDE SEQUENCE [LARGE SCALE GENOMIC DNA]</scope>
    <source>
        <strain evidence="1 2">1017</strain>
    </source>
</reference>
<reference evidence="2" key="2">
    <citation type="submission" date="2017-01" db="EMBL/GenBank/DDBJ databases">
        <title>Genome sequencing and annotation of Geobacillus sp. 1017, a Hydrocarbon-Oxidizing Thermophilic Bacterium Isolated from a Heavy Oil Reservoir (China).</title>
        <authorList>
            <person name="Kadnikov V.V."/>
            <person name="Mardanov A.V."/>
            <person name="Poltaraus A.B."/>
            <person name="Sokolova D.S."/>
            <person name="Semenova E.M."/>
            <person name="Ravin N.V."/>
            <person name="Tourova T.P."/>
            <person name="Nazina T.N."/>
        </authorList>
    </citation>
    <scope>NUCLEOTIDE SEQUENCE [LARGE SCALE GENOMIC DNA]</scope>
    <source>
        <strain evidence="2">1017</strain>
    </source>
</reference>
<evidence type="ECO:0000313" key="2">
    <source>
        <dbReference type="Proteomes" id="UP000186030"/>
    </source>
</evidence>
<dbReference type="EMBL" id="MQMG01000095">
    <property type="protein sequence ID" value="OKO87695.1"/>
    <property type="molecule type" value="Genomic_DNA"/>
</dbReference>
<accession>A0A1Q5SIL3</accession>
<proteinExistence type="predicted"/>
<gene>
    <name evidence="1" type="ORF">BRO54_3822</name>
</gene>
<comment type="caution">
    <text evidence="1">The sequence shown here is derived from an EMBL/GenBank/DDBJ whole genome shotgun (WGS) entry which is preliminary data.</text>
</comment>
<organism evidence="1 2">
    <name type="scientific">Geobacillus proteiniphilus</name>
    <dbReference type="NCBI Taxonomy" id="860353"/>
    <lineage>
        <taxon>Bacteria</taxon>
        <taxon>Bacillati</taxon>
        <taxon>Bacillota</taxon>
        <taxon>Bacilli</taxon>
        <taxon>Bacillales</taxon>
        <taxon>Anoxybacillaceae</taxon>
        <taxon>Geobacillus</taxon>
    </lineage>
</organism>
<protein>
    <submittedName>
        <fullName evidence="1">Uncharacterized protein</fullName>
    </submittedName>
</protein>
<name>A0A1Q5SIL3_9BACL</name>
<dbReference type="AlphaFoldDB" id="A0A1Q5SIL3"/>
<dbReference type="Proteomes" id="UP000186030">
    <property type="component" value="Unassembled WGS sequence"/>
</dbReference>